<evidence type="ECO:0000313" key="2">
    <source>
        <dbReference type="EMBL" id="OAA32020.1"/>
    </source>
</evidence>
<dbReference type="OrthoDB" id="4093325at2759"/>
<gene>
    <name evidence="2" type="ORF">AAL_01352</name>
</gene>
<keyword evidence="3" id="KW-1185">Reference proteome</keyword>
<proteinExistence type="predicted"/>
<feature type="chain" id="PRO_5007880349" description="Cell wall protein PhiA" evidence="1">
    <location>
        <begin position="21"/>
        <end position="183"/>
    </location>
</feature>
<feature type="signal peptide" evidence="1">
    <location>
        <begin position="1"/>
        <end position="20"/>
    </location>
</feature>
<dbReference type="Proteomes" id="UP000078544">
    <property type="component" value="Unassembled WGS sequence"/>
</dbReference>
<accession>A0A166U3U4</accession>
<dbReference type="AlphaFoldDB" id="A0A166U3U4"/>
<keyword evidence="1" id="KW-0732">Signal</keyword>
<dbReference type="EMBL" id="AZGY01000002">
    <property type="protein sequence ID" value="OAA32020.1"/>
    <property type="molecule type" value="Genomic_DNA"/>
</dbReference>
<evidence type="ECO:0000313" key="3">
    <source>
        <dbReference type="Proteomes" id="UP000078544"/>
    </source>
</evidence>
<organism evidence="2 3">
    <name type="scientific">Moelleriella libera RCEF 2490</name>
    <dbReference type="NCBI Taxonomy" id="1081109"/>
    <lineage>
        <taxon>Eukaryota</taxon>
        <taxon>Fungi</taxon>
        <taxon>Dikarya</taxon>
        <taxon>Ascomycota</taxon>
        <taxon>Pezizomycotina</taxon>
        <taxon>Sordariomycetes</taxon>
        <taxon>Hypocreomycetidae</taxon>
        <taxon>Hypocreales</taxon>
        <taxon>Clavicipitaceae</taxon>
        <taxon>Moelleriella</taxon>
    </lineage>
</organism>
<sequence>MKLSPLAVLGWASFTGSALSADPSAPRAFDVMALRSASPVHFAALRAARGSLLLNLDEQKAECKGENTRATMYIQDTRLFLYSSDKPQRVFVDRSAMGQGIIRYIDHDQTAPQNAEFKGWSINADGNLVFDNKVLQACPGAIGHAWSVWTALVVEPAGLKGCLGFSPRALDNDRPVSCRYSTY</sequence>
<protein>
    <recommendedName>
        <fullName evidence="4">Cell wall protein PhiA</fullName>
    </recommendedName>
</protein>
<evidence type="ECO:0000256" key="1">
    <source>
        <dbReference type="SAM" id="SignalP"/>
    </source>
</evidence>
<name>A0A166U3U4_9HYPO</name>
<evidence type="ECO:0008006" key="4">
    <source>
        <dbReference type="Google" id="ProtNLM"/>
    </source>
</evidence>
<comment type="caution">
    <text evidence="2">The sequence shown here is derived from an EMBL/GenBank/DDBJ whole genome shotgun (WGS) entry which is preliminary data.</text>
</comment>
<reference evidence="2 3" key="1">
    <citation type="journal article" date="2016" name="Genome Biol. Evol.">
        <title>Divergent and convergent evolution of fungal pathogenicity.</title>
        <authorList>
            <person name="Shang Y."/>
            <person name="Xiao G."/>
            <person name="Zheng P."/>
            <person name="Cen K."/>
            <person name="Zhan S."/>
            <person name="Wang C."/>
        </authorList>
    </citation>
    <scope>NUCLEOTIDE SEQUENCE [LARGE SCALE GENOMIC DNA]</scope>
    <source>
        <strain evidence="2 3">RCEF 2490</strain>
    </source>
</reference>